<dbReference type="PANTHER" id="PTHR30419:SF8">
    <property type="entry name" value="NITROGEN ASSIMILATION TRANSCRIPTIONAL ACTIVATOR-RELATED"/>
    <property type="match status" value="1"/>
</dbReference>
<dbReference type="AlphaFoldDB" id="A0A944DHF0"/>
<dbReference type="RefSeq" id="WP_214362876.1">
    <property type="nucleotide sequence ID" value="NZ_JAEKFT010000022.1"/>
</dbReference>
<evidence type="ECO:0000256" key="4">
    <source>
        <dbReference type="ARBA" id="ARBA00023163"/>
    </source>
</evidence>
<gene>
    <name evidence="6" type="ORF">I8J34_17230</name>
</gene>
<evidence type="ECO:0000313" key="7">
    <source>
        <dbReference type="Proteomes" id="UP000694660"/>
    </source>
</evidence>
<sequence>MKSRLLQESLPGLSRSVPAISEHLKSLRCLMAVVTHGSAKRAAEAIFLSQPAVTRAVIELEQFCELPLFERFSRGMQPTVPGMGVSRRAVALFDHLKRGAAEALALTAPAKRRAALPERFASAVSPSALKALVAVAAAESESRAGLALGISQPAVHRALRSLEHLSGSVLFRRSVRGTRLTEPGEAMLRRVKLAFGEARAMESDIAAWRGDIRGRVVIGTLPLSVGLFLPQAVDAVRRLHPEVEITMVDGTYESLMTHLLHADIDVIVGALREPSAEVRQQVLFREPLAVIARPAHPCFERPSLSLVDLLEWEWIAPLPGTPASLALTCAFEAAGLAPPRDTLQANNAAVTRALVASTDRLAITSYGQALDGEGAVVRVPVALPGTTRSIGFAFRDIGEPSPDLLAVLDALREAASARALTP</sequence>
<dbReference type="EMBL" id="JAEKFT010000022">
    <property type="protein sequence ID" value="MBT0962928.1"/>
    <property type="molecule type" value="Genomic_DNA"/>
</dbReference>
<dbReference type="Proteomes" id="UP000694660">
    <property type="component" value="Unassembled WGS sequence"/>
</dbReference>
<feature type="domain" description="HTH lysR-type" evidence="5">
    <location>
        <begin position="124"/>
        <end position="181"/>
    </location>
</feature>
<evidence type="ECO:0000256" key="2">
    <source>
        <dbReference type="ARBA" id="ARBA00023015"/>
    </source>
</evidence>
<dbReference type="GO" id="GO:0003700">
    <property type="term" value="F:DNA-binding transcription factor activity"/>
    <property type="evidence" value="ECO:0007669"/>
    <property type="project" value="InterPro"/>
</dbReference>
<dbReference type="SUPFAM" id="SSF53850">
    <property type="entry name" value="Periplasmic binding protein-like II"/>
    <property type="match status" value="1"/>
</dbReference>
<dbReference type="SUPFAM" id="SSF46785">
    <property type="entry name" value="Winged helix' DNA-binding domain"/>
    <property type="match status" value="2"/>
</dbReference>
<dbReference type="InterPro" id="IPR050950">
    <property type="entry name" value="HTH-type_LysR_regulators"/>
</dbReference>
<reference evidence="7" key="1">
    <citation type="journal article" date="2022" name="ISME J.">
        <title>Genetic and phylogenetic analysis of dissimilatory iodate-reducing bacteria identifies potential niches across the world's oceans.</title>
        <authorList>
            <person name="Reyes-Umana V."/>
            <person name="Henning Z."/>
            <person name="Lee K."/>
            <person name="Barnum T.P."/>
            <person name="Coates J.D."/>
        </authorList>
    </citation>
    <scope>NUCLEOTIDE SEQUENCE [LARGE SCALE GENOMIC DNA]</scope>
    <source>
        <strain evidence="7">IR12</strain>
    </source>
</reference>
<dbReference type="Pfam" id="PF00126">
    <property type="entry name" value="HTH_1"/>
    <property type="match status" value="2"/>
</dbReference>
<dbReference type="InterPro" id="IPR000847">
    <property type="entry name" value="LysR_HTH_N"/>
</dbReference>
<dbReference type="InterPro" id="IPR036388">
    <property type="entry name" value="WH-like_DNA-bd_sf"/>
</dbReference>
<organism evidence="6 7">
    <name type="scientific">Denitromonas iodatirespirans</name>
    <dbReference type="NCBI Taxonomy" id="2795389"/>
    <lineage>
        <taxon>Bacteria</taxon>
        <taxon>Pseudomonadati</taxon>
        <taxon>Pseudomonadota</taxon>
        <taxon>Betaproteobacteria</taxon>
        <taxon>Rhodocyclales</taxon>
        <taxon>Zoogloeaceae</taxon>
        <taxon>Denitromonas</taxon>
    </lineage>
</organism>
<evidence type="ECO:0000259" key="5">
    <source>
        <dbReference type="PROSITE" id="PS50931"/>
    </source>
</evidence>
<protein>
    <submittedName>
        <fullName evidence="6">LysR family transcriptional regulator</fullName>
    </submittedName>
</protein>
<feature type="domain" description="HTH lysR-type" evidence="5">
    <location>
        <begin position="24"/>
        <end position="79"/>
    </location>
</feature>
<dbReference type="Gene3D" id="3.40.190.10">
    <property type="entry name" value="Periplasmic binding protein-like II"/>
    <property type="match status" value="2"/>
</dbReference>
<comment type="similarity">
    <text evidence="1">Belongs to the LysR transcriptional regulatory family.</text>
</comment>
<dbReference type="GO" id="GO:0003677">
    <property type="term" value="F:DNA binding"/>
    <property type="evidence" value="ECO:0007669"/>
    <property type="project" value="UniProtKB-KW"/>
</dbReference>
<dbReference type="InterPro" id="IPR005119">
    <property type="entry name" value="LysR_subst-bd"/>
</dbReference>
<dbReference type="Gene3D" id="1.10.10.10">
    <property type="entry name" value="Winged helix-like DNA-binding domain superfamily/Winged helix DNA-binding domain"/>
    <property type="match status" value="2"/>
</dbReference>
<keyword evidence="4" id="KW-0804">Transcription</keyword>
<keyword evidence="2" id="KW-0805">Transcription regulation</keyword>
<evidence type="ECO:0000256" key="3">
    <source>
        <dbReference type="ARBA" id="ARBA00023125"/>
    </source>
</evidence>
<dbReference type="PROSITE" id="PS50931">
    <property type="entry name" value="HTH_LYSR"/>
    <property type="match status" value="2"/>
</dbReference>
<dbReference type="InterPro" id="IPR036390">
    <property type="entry name" value="WH_DNA-bd_sf"/>
</dbReference>
<evidence type="ECO:0000256" key="1">
    <source>
        <dbReference type="ARBA" id="ARBA00009437"/>
    </source>
</evidence>
<dbReference type="GO" id="GO:0005829">
    <property type="term" value="C:cytosol"/>
    <property type="evidence" value="ECO:0007669"/>
    <property type="project" value="TreeGrafter"/>
</dbReference>
<keyword evidence="3" id="KW-0238">DNA-binding</keyword>
<dbReference type="Pfam" id="PF03466">
    <property type="entry name" value="LysR_substrate"/>
    <property type="match status" value="1"/>
</dbReference>
<accession>A0A944DHF0</accession>
<dbReference type="PANTHER" id="PTHR30419">
    <property type="entry name" value="HTH-TYPE TRANSCRIPTIONAL REGULATOR YBHD"/>
    <property type="match status" value="1"/>
</dbReference>
<evidence type="ECO:0000313" key="6">
    <source>
        <dbReference type="EMBL" id="MBT0962928.1"/>
    </source>
</evidence>
<name>A0A944DHF0_DENI1</name>
<comment type="caution">
    <text evidence="6">The sequence shown here is derived from an EMBL/GenBank/DDBJ whole genome shotgun (WGS) entry which is preliminary data.</text>
</comment>
<keyword evidence="7" id="KW-1185">Reference proteome</keyword>
<proteinExistence type="inferred from homology"/>